<dbReference type="InterPro" id="IPR018043">
    <property type="entry name" value="Na/Gal_symport_CS"/>
</dbReference>
<dbReference type="InterPro" id="IPR036259">
    <property type="entry name" value="MFS_trans_sf"/>
</dbReference>
<feature type="transmembrane region" description="Helical" evidence="6">
    <location>
        <begin position="200"/>
        <end position="222"/>
    </location>
</feature>
<evidence type="ECO:0000313" key="7">
    <source>
        <dbReference type="EMBL" id="SOC55099.1"/>
    </source>
</evidence>
<keyword evidence="5 6" id="KW-0472">Membrane</keyword>
<accession>A0A285VM07</accession>
<dbReference type="GO" id="GO:0015293">
    <property type="term" value="F:symporter activity"/>
    <property type="evidence" value="ECO:0007669"/>
    <property type="project" value="InterPro"/>
</dbReference>
<name>A0A285VM07_9MICO</name>
<keyword evidence="4 6" id="KW-1133">Transmembrane helix</keyword>
<keyword evidence="8" id="KW-1185">Reference proteome</keyword>
<feature type="transmembrane region" description="Helical" evidence="6">
    <location>
        <begin position="315"/>
        <end position="335"/>
    </location>
</feature>
<dbReference type="GO" id="GO:0005886">
    <property type="term" value="C:plasma membrane"/>
    <property type="evidence" value="ECO:0007669"/>
    <property type="project" value="UniProtKB-SubCell"/>
</dbReference>
<dbReference type="CDD" id="cd17332">
    <property type="entry name" value="MFS_MelB_like"/>
    <property type="match status" value="1"/>
</dbReference>
<dbReference type="PROSITE" id="PS00872">
    <property type="entry name" value="NA_GALACTOSIDE_SYMP"/>
    <property type="match status" value="1"/>
</dbReference>
<dbReference type="SUPFAM" id="SSF103473">
    <property type="entry name" value="MFS general substrate transporter"/>
    <property type="match status" value="1"/>
</dbReference>
<dbReference type="Proteomes" id="UP000219688">
    <property type="component" value="Unassembled WGS sequence"/>
</dbReference>
<feature type="transmembrane region" description="Helical" evidence="6">
    <location>
        <begin position="250"/>
        <end position="278"/>
    </location>
</feature>
<dbReference type="InterPro" id="IPR039672">
    <property type="entry name" value="MFS_2"/>
</dbReference>
<dbReference type="AlphaFoldDB" id="A0A285VM07"/>
<feature type="transmembrane region" description="Helical" evidence="6">
    <location>
        <begin position="341"/>
        <end position="363"/>
    </location>
</feature>
<gene>
    <name evidence="7" type="ORF">SAMN05421879_104156</name>
</gene>
<dbReference type="GO" id="GO:0008643">
    <property type="term" value="P:carbohydrate transport"/>
    <property type="evidence" value="ECO:0007669"/>
    <property type="project" value="InterPro"/>
</dbReference>
<evidence type="ECO:0000256" key="6">
    <source>
        <dbReference type="SAM" id="Phobius"/>
    </source>
</evidence>
<dbReference type="InterPro" id="IPR001927">
    <property type="entry name" value="Na/Gal_symport"/>
</dbReference>
<keyword evidence="3 6" id="KW-0812">Transmembrane</keyword>
<evidence type="ECO:0000256" key="3">
    <source>
        <dbReference type="ARBA" id="ARBA00022692"/>
    </source>
</evidence>
<evidence type="ECO:0000313" key="8">
    <source>
        <dbReference type="Proteomes" id="UP000219688"/>
    </source>
</evidence>
<dbReference type="PANTHER" id="PTHR11328:SF39">
    <property type="entry name" value="2,3-DIHYDROXYPROPANE-1-SULFONATE EXPORTER-RELATED"/>
    <property type="match status" value="1"/>
</dbReference>
<evidence type="ECO:0000256" key="5">
    <source>
        <dbReference type="ARBA" id="ARBA00023136"/>
    </source>
</evidence>
<feature type="transmembrane region" description="Helical" evidence="6">
    <location>
        <begin position="125"/>
        <end position="144"/>
    </location>
</feature>
<feature type="transmembrane region" description="Helical" evidence="6">
    <location>
        <begin position="430"/>
        <end position="452"/>
    </location>
</feature>
<feature type="transmembrane region" description="Helical" evidence="6">
    <location>
        <begin position="165"/>
        <end position="188"/>
    </location>
</feature>
<dbReference type="Gene3D" id="1.20.1250.20">
    <property type="entry name" value="MFS general substrate transporter like domains"/>
    <property type="match status" value="2"/>
</dbReference>
<dbReference type="EMBL" id="OBQK01000004">
    <property type="protein sequence ID" value="SOC55099.1"/>
    <property type="molecule type" value="Genomic_DNA"/>
</dbReference>
<dbReference type="NCBIfam" id="TIGR00792">
    <property type="entry name" value="gph"/>
    <property type="match status" value="1"/>
</dbReference>
<proteinExistence type="predicted"/>
<protein>
    <submittedName>
        <fullName evidence="7">Glucuronide carrier protein</fullName>
    </submittedName>
</protein>
<evidence type="ECO:0000256" key="2">
    <source>
        <dbReference type="ARBA" id="ARBA00022475"/>
    </source>
</evidence>
<dbReference type="PANTHER" id="PTHR11328">
    <property type="entry name" value="MAJOR FACILITATOR SUPERFAMILY DOMAIN-CONTAINING PROTEIN"/>
    <property type="match status" value="1"/>
</dbReference>
<sequence length="477" mass="51158">MATQTTTSPAAGTVPRPLTLRNYLAYAAGDAANNLSFTMAGMFLILYYTNVVGVEGAAIGTMFLVVRFLDAVTDLFVGRVVDAKKPGRLGKFRPFILWFSLPLLLSSMAIYSAKTFFPEISGGAAIAYMYVTYILMGSIFYTLVNIPYGSMAPSITQVPVERGKLAAYRGYGTALAILSLAFVIAPQIRANVQNPEGLQRSLFLTTAAFVVVGMALYLFMVYNTREQVARPSTPVSLRDSFRTLRTNTPLLWLSGAAVLFLTGMTALSTLSSYIAIYVQRDAQFIAWNILAQMLALFFVGPLIPTIVRTIGKRSGYVLLSGVTLIGASVLAFAPLAENPLLGPVAFFLMGLGVMGVNTLMWALEADTVEYGEWQTGNRTEGTTYAVFSFTRKMGQALGGFVGGLALTWAGFSAADAAAGQDQAADVATNIQLLTGGLVGGFAVLSLLVMLFYPLTESRFHEISAEIASRRATQAAAE</sequence>
<dbReference type="GO" id="GO:0006814">
    <property type="term" value="P:sodium ion transport"/>
    <property type="evidence" value="ECO:0007669"/>
    <property type="project" value="InterPro"/>
</dbReference>
<reference evidence="8" key="1">
    <citation type="submission" date="2017-08" db="EMBL/GenBank/DDBJ databases">
        <authorList>
            <person name="Varghese N."/>
            <person name="Submissions S."/>
        </authorList>
    </citation>
    <scope>NUCLEOTIDE SEQUENCE [LARGE SCALE GENOMIC DNA]</scope>
    <source>
        <strain evidence="8">USBA17B2</strain>
    </source>
</reference>
<keyword evidence="2" id="KW-1003">Cell membrane</keyword>
<dbReference type="RefSeq" id="WP_097187792.1">
    <property type="nucleotide sequence ID" value="NZ_OBQK01000004.1"/>
</dbReference>
<feature type="transmembrane region" description="Helical" evidence="6">
    <location>
        <begin position="397"/>
        <end position="418"/>
    </location>
</feature>
<feature type="transmembrane region" description="Helical" evidence="6">
    <location>
        <begin position="95"/>
        <end position="113"/>
    </location>
</feature>
<evidence type="ECO:0000256" key="4">
    <source>
        <dbReference type="ARBA" id="ARBA00022989"/>
    </source>
</evidence>
<dbReference type="Pfam" id="PF13347">
    <property type="entry name" value="MFS_2"/>
    <property type="match status" value="1"/>
</dbReference>
<evidence type="ECO:0000256" key="1">
    <source>
        <dbReference type="ARBA" id="ARBA00004651"/>
    </source>
</evidence>
<feature type="transmembrane region" description="Helical" evidence="6">
    <location>
        <begin position="284"/>
        <end position="303"/>
    </location>
</feature>
<organism evidence="7 8">
    <name type="scientific">Ornithinimicrobium cerasi</name>
    <dbReference type="NCBI Taxonomy" id="2248773"/>
    <lineage>
        <taxon>Bacteria</taxon>
        <taxon>Bacillati</taxon>
        <taxon>Actinomycetota</taxon>
        <taxon>Actinomycetes</taxon>
        <taxon>Micrococcales</taxon>
        <taxon>Ornithinimicrobiaceae</taxon>
        <taxon>Ornithinimicrobium</taxon>
    </lineage>
</organism>
<comment type="subcellular location">
    <subcellularLocation>
        <location evidence="1">Cell membrane</location>
        <topology evidence="1">Multi-pass membrane protein</topology>
    </subcellularLocation>
</comment>
<feature type="transmembrane region" description="Helical" evidence="6">
    <location>
        <begin position="45"/>
        <end position="69"/>
    </location>
</feature>